<dbReference type="EMBL" id="JAMQAY010000002">
    <property type="protein sequence ID" value="MCM2400842.1"/>
    <property type="molecule type" value="Genomic_DNA"/>
</dbReference>
<dbReference type="Pfam" id="PF00425">
    <property type="entry name" value="Chorismate_bind"/>
    <property type="match status" value="1"/>
</dbReference>
<dbReference type="InterPro" id="IPR005802">
    <property type="entry name" value="ADC_synth_comp_1"/>
</dbReference>
<dbReference type="EC" id="2.6.1.85" evidence="2"/>
<proteinExistence type="predicted"/>
<dbReference type="NCBIfam" id="NF005698">
    <property type="entry name" value="PRK07508.1"/>
    <property type="match status" value="1"/>
</dbReference>
<keyword evidence="2" id="KW-0032">Aminotransferase</keyword>
<dbReference type="InterPro" id="IPR015890">
    <property type="entry name" value="Chorismate_C"/>
</dbReference>
<organism evidence="2 3">
    <name type="scientific">Ciceribacter sichuanensis</name>
    <dbReference type="NCBI Taxonomy" id="2949647"/>
    <lineage>
        <taxon>Bacteria</taxon>
        <taxon>Pseudomonadati</taxon>
        <taxon>Pseudomonadota</taxon>
        <taxon>Alphaproteobacteria</taxon>
        <taxon>Hyphomicrobiales</taxon>
        <taxon>Rhizobiaceae</taxon>
        <taxon>Ciceribacter</taxon>
    </lineage>
</organism>
<dbReference type="RefSeq" id="WP_250944440.1">
    <property type="nucleotide sequence ID" value="NZ_JAMQAY010000002.1"/>
</dbReference>
<dbReference type="InterPro" id="IPR019999">
    <property type="entry name" value="Anth_synth_I-like"/>
</dbReference>
<dbReference type="InterPro" id="IPR005801">
    <property type="entry name" value="ADC_synthase"/>
</dbReference>
<gene>
    <name evidence="2" type="ORF">NBH20_06720</name>
</gene>
<protein>
    <submittedName>
        <fullName evidence="2">Aminodeoxychorismate synthase component I</fullName>
        <ecNumber evidence="2">2.6.1.85</ecNumber>
    </submittedName>
</protein>
<name>A0ABT0V769_9HYPH</name>
<keyword evidence="2" id="KW-0808">Transferase</keyword>
<reference evidence="2 3" key="1">
    <citation type="submission" date="2022-06" db="EMBL/GenBank/DDBJ databases">
        <authorList>
            <person name="Sun Q."/>
        </authorList>
    </citation>
    <scope>NUCLEOTIDE SEQUENCE [LARGE SCALE GENOMIC DNA]</scope>
    <source>
        <strain evidence="2 3">S153</strain>
    </source>
</reference>
<dbReference type="PANTHER" id="PTHR11236:SF50">
    <property type="entry name" value="AMINODEOXYCHORISMATE SYNTHASE COMPONENT 1"/>
    <property type="match status" value="1"/>
</dbReference>
<dbReference type="GO" id="GO:0046820">
    <property type="term" value="F:4-amino-4-deoxychorismate synthase activity"/>
    <property type="evidence" value="ECO:0007669"/>
    <property type="project" value="UniProtKB-EC"/>
</dbReference>
<sequence>MADHSAYALFRDDRRGTSLLFAEPREIVTARKAEDVLPAFARLEEARRAGGWLAGYVSYEAGYVFEEKLRPLIVDDRETPLLSIGIFDAPEDTGHPLASAPEERAADPFLTDPRAAWDFETYSERFDKLHRHIRRGDCYQANLTMPVTASWSGSTRAAFWSLVARQPVHYGALIDLGGPVILSRSPELFFSTDSDGWIETHPMKGTAPRGRSPEEDEAIIAAMLADEKTQAENRMIVDLLRNDISIISEVGTLSVPKLFDIETYPTVHQMVSHVRARLLPDIGLPEIFRALFPCGSVTGAPKMWAMRILHELEAGPRDVYCGAIGYCDPAGPMRFSVAIRTLALFNDHRAVFNVGGGIVFDSKAEAEYEECLLKARFAVGDQWISR</sequence>
<feature type="domain" description="Chorismate-utilising enzyme C-terminal" evidence="1">
    <location>
        <begin position="119"/>
        <end position="374"/>
    </location>
</feature>
<comment type="caution">
    <text evidence="2">The sequence shown here is derived from an EMBL/GenBank/DDBJ whole genome shotgun (WGS) entry which is preliminary data.</text>
</comment>
<dbReference type="PANTHER" id="PTHR11236">
    <property type="entry name" value="AMINOBENZOATE/ANTHRANILATE SYNTHASE"/>
    <property type="match status" value="1"/>
</dbReference>
<dbReference type="Gene3D" id="3.60.120.10">
    <property type="entry name" value="Anthranilate synthase"/>
    <property type="match status" value="1"/>
</dbReference>
<dbReference type="Proteomes" id="UP001155079">
    <property type="component" value="Unassembled WGS sequence"/>
</dbReference>
<evidence type="ECO:0000313" key="3">
    <source>
        <dbReference type="Proteomes" id="UP001155079"/>
    </source>
</evidence>
<accession>A0ABT0V769</accession>
<dbReference type="PRINTS" id="PR00095">
    <property type="entry name" value="ANTSNTHASEI"/>
</dbReference>
<dbReference type="NCBIfam" id="TIGR00553">
    <property type="entry name" value="pabB"/>
    <property type="match status" value="1"/>
</dbReference>
<evidence type="ECO:0000313" key="2">
    <source>
        <dbReference type="EMBL" id="MCM2400842.1"/>
    </source>
</evidence>
<keyword evidence="3" id="KW-1185">Reference proteome</keyword>
<evidence type="ECO:0000259" key="1">
    <source>
        <dbReference type="Pfam" id="PF00425"/>
    </source>
</evidence>
<dbReference type="SUPFAM" id="SSF56322">
    <property type="entry name" value="ADC synthase"/>
    <property type="match status" value="1"/>
</dbReference>